<evidence type="ECO:0000313" key="2">
    <source>
        <dbReference type="Proteomes" id="UP001208656"/>
    </source>
</evidence>
<organism evidence="1 2">
    <name type="scientific">Pallidibacillus thermolactis</name>
    <dbReference type="NCBI Taxonomy" id="251051"/>
    <lineage>
        <taxon>Bacteria</taxon>
        <taxon>Bacillati</taxon>
        <taxon>Bacillota</taxon>
        <taxon>Bacilli</taxon>
        <taxon>Bacillales</taxon>
        <taxon>Bacillaceae</taxon>
        <taxon>Pallidibacillus</taxon>
    </lineage>
</organism>
<reference evidence="1 2" key="1">
    <citation type="submission" date="2022-10" db="EMBL/GenBank/DDBJ databases">
        <title>Description of Fervidibacillus gen. nov. in the family Fervidibacillaceae fam. nov. with two species, Fervidibacillus albus sp. nov., and Fervidibacillus halotolerans sp. nov., isolated from tidal flat sediments.</title>
        <authorList>
            <person name="Kwon K.K."/>
            <person name="Yang S.-H."/>
        </authorList>
    </citation>
    <scope>NUCLEOTIDE SEQUENCE [LARGE SCALE GENOMIC DNA]</scope>
    <source>
        <strain evidence="1 2">DSM 23332</strain>
    </source>
</reference>
<accession>A0ABT2WJN3</accession>
<proteinExistence type="predicted"/>
<gene>
    <name evidence="1" type="ORF">OEV82_14615</name>
</gene>
<dbReference type="EMBL" id="JAOUSE010000067">
    <property type="protein sequence ID" value="MCU9595661.1"/>
    <property type="molecule type" value="Genomic_DNA"/>
</dbReference>
<dbReference type="InterPro" id="IPR026988">
    <property type="entry name" value="YaaC-like"/>
</dbReference>
<dbReference type="RefSeq" id="WP_263062285.1">
    <property type="nucleotide sequence ID" value="NZ_JAOUSE010000067.1"/>
</dbReference>
<keyword evidence="2" id="KW-1185">Reference proteome</keyword>
<name>A0ABT2WJN3_9BACI</name>
<dbReference type="Pfam" id="PF14175">
    <property type="entry name" value="YaaC"/>
    <property type="match status" value="1"/>
</dbReference>
<dbReference type="Proteomes" id="UP001208656">
    <property type="component" value="Unassembled WGS sequence"/>
</dbReference>
<sequence length="321" mass="38674">MYFYQEHMHWNNFLYLSSADTSREFLLSSYHKLGFTDAQAKSYENSYSLIYYLEQGKSFFEQSKKSPINIKPILLFYGMVFLIKASILTVDPNYPESSAVLAHGVSTRKRKKQNYQYMEDEVKLQKNGLFPHFSDKMFHMKHLEGTKIKIKSLLQEIPELSTFFFNWEKRKFAIPLRREEQEMYQIPEEVLDDFNMTGDRLIDFFNSKLNQPILSEKRGNKYLIKIPSSDIPVEQLPFRFHLVEDRYYWLKGSRELCFFPELIIHYLLLYHLSMIARYEIEWWVELIHHKPSIEYPLIMRYLDICIQKIPFLINQFIINDL</sequence>
<protein>
    <submittedName>
        <fullName evidence="1">YaaC family protein</fullName>
    </submittedName>
</protein>
<comment type="caution">
    <text evidence="1">The sequence shown here is derived from an EMBL/GenBank/DDBJ whole genome shotgun (WGS) entry which is preliminary data.</text>
</comment>
<evidence type="ECO:0000313" key="1">
    <source>
        <dbReference type="EMBL" id="MCU9595661.1"/>
    </source>
</evidence>